<dbReference type="OrthoDB" id="63113at2759"/>
<evidence type="ECO:0000256" key="6">
    <source>
        <dbReference type="ARBA" id="ARBA00023136"/>
    </source>
</evidence>
<evidence type="ECO:0000256" key="1">
    <source>
        <dbReference type="ARBA" id="ARBA00002501"/>
    </source>
</evidence>
<dbReference type="InterPro" id="IPR004895">
    <property type="entry name" value="Prenylated_rab_accept_PRA1"/>
</dbReference>
<dbReference type="Pfam" id="PF03208">
    <property type="entry name" value="PRA1"/>
    <property type="match status" value="1"/>
</dbReference>
<evidence type="ECO:0000313" key="10">
    <source>
        <dbReference type="Proteomes" id="UP001141552"/>
    </source>
</evidence>
<comment type="caution">
    <text evidence="9">The sequence shown here is derived from an EMBL/GenBank/DDBJ whole genome shotgun (WGS) entry which is preliminary data.</text>
</comment>
<evidence type="ECO:0000256" key="5">
    <source>
        <dbReference type="ARBA" id="ARBA00022989"/>
    </source>
</evidence>
<evidence type="ECO:0000256" key="7">
    <source>
        <dbReference type="RuleBase" id="RU363107"/>
    </source>
</evidence>
<gene>
    <name evidence="9" type="ORF">Tsubulata_001356</name>
</gene>
<evidence type="ECO:0000256" key="2">
    <source>
        <dbReference type="ARBA" id="ARBA00004127"/>
    </source>
</evidence>
<organism evidence="9 10">
    <name type="scientific">Turnera subulata</name>
    <dbReference type="NCBI Taxonomy" id="218843"/>
    <lineage>
        <taxon>Eukaryota</taxon>
        <taxon>Viridiplantae</taxon>
        <taxon>Streptophyta</taxon>
        <taxon>Embryophyta</taxon>
        <taxon>Tracheophyta</taxon>
        <taxon>Spermatophyta</taxon>
        <taxon>Magnoliopsida</taxon>
        <taxon>eudicotyledons</taxon>
        <taxon>Gunneridae</taxon>
        <taxon>Pentapetalae</taxon>
        <taxon>rosids</taxon>
        <taxon>fabids</taxon>
        <taxon>Malpighiales</taxon>
        <taxon>Passifloraceae</taxon>
        <taxon>Turnera</taxon>
    </lineage>
</organism>
<name>A0A9Q0FLH1_9ROSI</name>
<dbReference type="GO" id="GO:0005794">
    <property type="term" value="C:Golgi apparatus"/>
    <property type="evidence" value="ECO:0007669"/>
    <property type="project" value="TreeGrafter"/>
</dbReference>
<keyword evidence="10" id="KW-1185">Reference proteome</keyword>
<feature type="region of interest" description="Disordered" evidence="8">
    <location>
        <begin position="1"/>
        <end position="35"/>
    </location>
</feature>
<evidence type="ECO:0000256" key="4">
    <source>
        <dbReference type="ARBA" id="ARBA00022692"/>
    </source>
</evidence>
<evidence type="ECO:0000256" key="8">
    <source>
        <dbReference type="SAM" id="MobiDB-lite"/>
    </source>
</evidence>
<feature type="compositionally biased region" description="Pro residues" evidence="8">
    <location>
        <begin position="1"/>
        <end position="11"/>
    </location>
</feature>
<feature type="compositionally biased region" description="Low complexity" evidence="8">
    <location>
        <begin position="12"/>
        <end position="35"/>
    </location>
</feature>
<dbReference type="PANTHER" id="PTHR19317">
    <property type="entry name" value="PRENYLATED RAB ACCEPTOR 1-RELATED"/>
    <property type="match status" value="1"/>
</dbReference>
<keyword evidence="4 7" id="KW-0812">Transmembrane</keyword>
<evidence type="ECO:0000256" key="3">
    <source>
        <dbReference type="ARBA" id="ARBA00006483"/>
    </source>
</evidence>
<comment type="similarity">
    <text evidence="3 7">Belongs to the PRA1 family.</text>
</comment>
<dbReference type="Proteomes" id="UP001141552">
    <property type="component" value="Unassembled WGS sequence"/>
</dbReference>
<feature type="transmembrane region" description="Helical" evidence="7">
    <location>
        <begin position="144"/>
        <end position="159"/>
    </location>
</feature>
<feature type="transmembrane region" description="Helical" evidence="7">
    <location>
        <begin position="91"/>
        <end position="124"/>
    </location>
</feature>
<reference evidence="9" key="1">
    <citation type="submission" date="2022-02" db="EMBL/GenBank/DDBJ databases">
        <authorList>
            <person name="Henning P.M."/>
            <person name="McCubbin A.G."/>
            <person name="Shore J.S."/>
        </authorList>
    </citation>
    <scope>NUCLEOTIDE SEQUENCE</scope>
    <source>
        <strain evidence="9">F60SS</strain>
        <tissue evidence="9">Leaves</tissue>
    </source>
</reference>
<reference evidence="9" key="2">
    <citation type="journal article" date="2023" name="Plants (Basel)">
        <title>Annotation of the Turnera subulata (Passifloraceae) Draft Genome Reveals the S-Locus Evolved after the Divergence of Turneroideae from Passifloroideae in a Stepwise Manner.</title>
        <authorList>
            <person name="Henning P.M."/>
            <person name="Roalson E.H."/>
            <person name="Mir W."/>
            <person name="McCubbin A.G."/>
            <person name="Shore J.S."/>
        </authorList>
    </citation>
    <scope>NUCLEOTIDE SEQUENCE</scope>
    <source>
        <strain evidence="9">F60SS</strain>
    </source>
</reference>
<dbReference type="AlphaFoldDB" id="A0A9Q0FLH1"/>
<dbReference type="GO" id="GO:0005783">
    <property type="term" value="C:endoplasmic reticulum"/>
    <property type="evidence" value="ECO:0007669"/>
    <property type="project" value="TreeGrafter"/>
</dbReference>
<comment type="function">
    <text evidence="1 7">May be involved in both secretory and endocytic intracellular trafficking in the endosomal/prevacuolar compartments.</text>
</comment>
<proteinExistence type="inferred from homology"/>
<accession>A0A9Q0FLH1</accession>
<evidence type="ECO:0000313" key="9">
    <source>
        <dbReference type="EMBL" id="KAJ4832627.1"/>
    </source>
</evidence>
<dbReference type="GO" id="GO:0016020">
    <property type="term" value="C:membrane"/>
    <property type="evidence" value="ECO:0007669"/>
    <property type="project" value="UniProtKB-SubCell"/>
</dbReference>
<dbReference type="EMBL" id="JAKUCV010005112">
    <property type="protein sequence ID" value="KAJ4832627.1"/>
    <property type="molecule type" value="Genomic_DNA"/>
</dbReference>
<keyword evidence="7" id="KW-0813">Transport</keyword>
<comment type="subcellular location">
    <subcellularLocation>
        <location evidence="2">Endomembrane system</location>
        <topology evidence="2">Multi-pass membrane protein</topology>
    </subcellularLocation>
    <subcellularLocation>
        <location evidence="7">Membrane</location>
        <topology evidence="7">Multi-pass membrane protein</topology>
    </subcellularLocation>
</comment>
<feature type="transmembrane region" description="Helical" evidence="7">
    <location>
        <begin position="166"/>
        <end position="183"/>
    </location>
</feature>
<protein>
    <recommendedName>
        <fullName evidence="7">PRA1 family protein</fullName>
    </recommendedName>
</protein>
<keyword evidence="6 7" id="KW-0472">Membrane</keyword>
<dbReference type="PANTHER" id="PTHR19317:SF16">
    <property type="entry name" value="PRA1 FAMILY PROTEIN E"/>
    <property type="match status" value="1"/>
</dbReference>
<keyword evidence="5 7" id="KW-1133">Transmembrane helix</keyword>
<dbReference type="GO" id="GO:0016192">
    <property type="term" value="P:vesicle-mediated transport"/>
    <property type="evidence" value="ECO:0007669"/>
    <property type="project" value="UniProtKB-ARBA"/>
</dbReference>
<sequence>MSQKPPRPPPRTYGTIPNTTATTTTTAQPSPPTTTTTSLTFISRATAATQALIHTRRPWRELFTPVAAFSRPYSYPEAITRIRHNLNHFCVNYAMIALSILFLSLLWHPISMIVFIALFIAWYFLYFDREAPVVAFHQTLDDRVILGALGLVTIIALVFTHVGTNVLVALVVAVVVVGLHAAFRVTEDMFLDEETAAEGGLVSVVGNQQFRPTAGYTRI</sequence>